<organism evidence="1 2">
    <name type="scientific">Aquimarina gracilis</name>
    <dbReference type="NCBI Taxonomy" id="874422"/>
    <lineage>
        <taxon>Bacteria</taxon>
        <taxon>Pseudomonadati</taxon>
        <taxon>Bacteroidota</taxon>
        <taxon>Flavobacteriia</taxon>
        <taxon>Flavobacteriales</taxon>
        <taxon>Flavobacteriaceae</taxon>
        <taxon>Aquimarina</taxon>
    </lineage>
</organism>
<comment type="caution">
    <text evidence="1">The sequence shown here is derived from an EMBL/GenBank/DDBJ whole genome shotgun (WGS) entry which is preliminary data.</text>
</comment>
<sequence length="138" mass="16094">MSIFIIYLLKPHYKSFEELEIYKLARQQCNEIWKLIINTSLGKDYKLREQINGSSDSVMDNIAEGFGRGGNKEFINFLSYAKGSCSETKAQLQRALDRNHITEKDYSKLSKRSQELIDQIAKFINYLKKSERKGPKFD</sequence>
<evidence type="ECO:0000313" key="1">
    <source>
        <dbReference type="EMBL" id="MEB3347125.1"/>
    </source>
</evidence>
<dbReference type="Gene3D" id="1.20.1440.60">
    <property type="entry name" value="23S rRNA-intervening sequence"/>
    <property type="match status" value="1"/>
</dbReference>
<dbReference type="CDD" id="cd16377">
    <property type="entry name" value="23S_rRNA_IVP_like"/>
    <property type="match status" value="1"/>
</dbReference>
<protein>
    <submittedName>
        <fullName evidence="1">Four helix bundle protein</fullName>
    </submittedName>
</protein>
<gene>
    <name evidence="1" type="ORF">U6A24_16750</name>
</gene>
<keyword evidence="2" id="KW-1185">Reference proteome</keyword>
<dbReference type="Proteomes" id="UP001327027">
    <property type="component" value="Unassembled WGS sequence"/>
</dbReference>
<dbReference type="NCBIfam" id="TIGR02436">
    <property type="entry name" value="four helix bundle protein"/>
    <property type="match status" value="1"/>
</dbReference>
<reference evidence="1 2" key="1">
    <citation type="journal article" date="2013" name="Int. J. Syst. Evol. Microbiol.">
        <title>Aquimarina gracilis sp. nov., isolated from the gut microflora of a mussel, Mytilus coruscus, and emended description of Aquimarina spongiae.</title>
        <authorList>
            <person name="Park S.C."/>
            <person name="Choe H.N."/>
            <person name="Baik K.S."/>
            <person name="Seong C.N."/>
        </authorList>
    </citation>
    <scope>NUCLEOTIDE SEQUENCE [LARGE SCALE GENOMIC DNA]</scope>
    <source>
        <strain evidence="1 2">PSC32</strain>
    </source>
</reference>
<dbReference type="EMBL" id="JAYKLX010000008">
    <property type="protein sequence ID" value="MEB3347125.1"/>
    <property type="molecule type" value="Genomic_DNA"/>
</dbReference>
<dbReference type="InterPro" id="IPR036583">
    <property type="entry name" value="23S_rRNA_IVS_sf"/>
</dbReference>
<dbReference type="PANTHER" id="PTHR38471:SF2">
    <property type="entry name" value="FOUR HELIX BUNDLE PROTEIN"/>
    <property type="match status" value="1"/>
</dbReference>
<dbReference type="PANTHER" id="PTHR38471">
    <property type="entry name" value="FOUR HELIX BUNDLE PROTEIN"/>
    <property type="match status" value="1"/>
</dbReference>
<name>A0ABU5ZYY6_9FLAO</name>
<dbReference type="Pfam" id="PF05635">
    <property type="entry name" value="23S_rRNA_IVP"/>
    <property type="match status" value="1"/>
</dbReference>
<accession>A0ABU5ZYY6</accession>
<dbReference type="RefSeq" id="WP_324181153.1">
    <property type="nucleotide sequence ID" value="NZ_BAABAW010000025.1"/>
</dbReference>
<proteinExistence type="predicted"/>
<dbReference type="InterPro" id="IPR012657">
    <property type="entry name" value="23S_rRNA-intervening_sequence"/>
</dbReference>
<evidence type="ECO:0000313" key="2">
    <source>
        <dbReference type="Proteomes" id="UP001327027"/>
    </source>
</evidence>
<dbReference type="SUPFAM" id="SSF158446">
    <property type="entry name" value="IVS-encoded protein-like"/>
    <property type="match status" value="1"/>
</dbReference>